<feature type="compositionally biased region" description="Pro residues" evidence="1">
    <location>
        <begin position="63"/>
        <end position="76"/>
    </location>
</feature>
<evidence type="ECO:0008006" key="4">
    <source>
        <dbReference type="Google" id="ProtNLM"/>
    </source>
</evidence>
<sequence>MSQFTLLQKRAAISVVAAVGVHAFVFALWILLLVWDLPLFAFQAPPSEPRPEPEVTVMLRPMLPLPEPKPLPLPEPPTDEPQLQPLPKPPQPPKPEVAAQTPTPKPSVVVKPKADQVAPSKEADRRFARTSADQAGTPDAPTDILGERDTRAASEQAPTPGAPPNTPSQDGSAPLHPDHVETVDSTHKDGSVGMDKTGEETETPQEASARKDSSTIDEAPTLVTPKPDEGESARPKNKHLEQGLMLPTADDGDGKKAIQDRPKADESPKEKPNEGAKKDGRGDATEQDPKKDGFNGLSRKTKVTGSISRRGKSALNVKNSPLGRYQALVSKAVELQWRRNCEQYRDHIVPGVISMRFYVDENGKVSGIKVQEVVEGNLIERGFTQRAIRQAKLPKMSKSVIKELKGEPLELIYNFYF</sequence>
<feature type="compositionally biased region" description="Basic and acidic residues" evidence="1">
    <location>
        <begin position="176"/>
        <end position="190"/>
    </location>
</feature>
<feature type="compositionally biased region" description="Basic and acidic residues" evidence="1">
    <location>
        <begin position="226"/>
        <end position="241"/>
    </location>
</feature>
<feature type="compositionally biased region" description="Basic and acidic residues" evidence="1">
    <location>
        <begin position="252"/>
        <end position="293"/>
    </location>
</feature>
<keyword evidence="2" id="KW-1133">Transmembrane helix</keyword>
<proteinExistence type="predicted"/>
<protein>
    <recommendedName>
        <fullName evidence="4">TonB C-terminal domain-containing protein</fullName>
    </recommendedName>
</protein>
<keyword evidence="2" id="KW-0812">Transmembrane</keyword>
<evidence type="ECO:0000313" key="3">
    <source>
        <dbReference type="EMBL" id="BDS05345.1"/>
    </source>
</evidence>
<dbReference type="KEGG" id="osu:NT6N_03850"/>
<evidence type="ECO:0000256" key="1">
    <source>
        <dbReference type="SAM" id="MobiDB-lite"/>
    </source>
</evidence>
<accession>A0AAT9FH91</accession>
<dbReference type="SUPFAM" id="SSF74653">
    <property type="entry name" value="TolA/TonB C-terminal domain"/>
    <property type="match status" value="1"/>
</dbReference>
<feature type="compositionally biased region" description="Pro residues" evidence="1">
    <location>
        <begin position="84"/>
        <end position="95"/>
    </location>
</feature>
<organism evidence="3">
    <name type="scientific">Oceaniferula spumae</name>
    <dbReference type="NCBI Taxonomy" id="2979115"/>
    <lineage>
        <taxon>Bacteria</taxon>
        <taxon>Pseudomonadati</taxon>
        <taxon>Verrucomicrobiota</taxon>
        <taxon>Verrucomicrobiia</taxon>
        <taxon>Verrucomicrobiales</taxon>
        <taxon>Verrucomicrobiaceae</taxon>
        <taxon>Oceaniferula</taxon>
    </lineage>
</organism>
<reference evidence="3" key="1">
    <citation type="submission" date="2024-07" db="EMBL/GenBank/DDBJ databases">
        <title>Complete genome sequence of Verrucomicrobiaceae bacterium NT6N.</title>
        <authorList>
            <person name="Huang C."/>
            <person name="Takami H."/>
            <person name="Hamasaki K."/>
        </authorList>
    </citation>
    <scope>NUCLEOTIDE SEQUENCE</scope>
    <source>
        <strain evidence="3">NT6N</strain>
    </source>
</reference>
<keyword evidence="2" id="KW-0472">Membrane</keyword>
<name>A0AAT9FH91_9BACT</name>
<evidence type="ECO:0000256" key="2">
    <source>
        <dbReference type="SAM" id="Phobius"/>
    </source>
</evidence>
<feature type="region of interest" description="Disordered" evidence="1">
    <location>
        <begin position="62"/>
        <end position="314"/>
    </location>
</feature>
<gene>
    <name evidence="3" type="ORF">NT6N_03850</name>
</gene>
<feature type="transmembrane region" description="Helical" evidence="2">
    <location>
        <begin position="12"/>
        <end position="35"/>
    </location>
</feature>
<dbReference type="EMBL" id="AP026866">
    <property type="protein sequence ID" value="BDS05345.1"/>
    <property type="molecule type" value="Genomic_DNA"/>
</dbReference>
<dbReference type="AlphaFoldDB" id="A0AAT9FH91"/>